<evidence type="ECO:0000313" key="3">
    <source>
        <dbReference type="Proteomes" id="UP000178873"/>
    </source>
</evidence>
<gene>
    <name evidence="2" type="ORF">A2664_03975</name>
</gene>
<reference evidence="2 3" key="1">
    <citation type="journal article" date="2016" name="Nat. Commun.">
        <title>Thousands of microbial genomes shed light on interconnected biogeochemical processes in an aquifer system.</title>
        <authorList>
            <person name="Anantharaman K."/>
            <person name="Brown C.T."/>
            <person name="Hug L.A."/>
            <person name="Sharon I."/>
            <person name="Castelle C.J."/>
            <person name="Probst A.J."/>
            <person name="Thomas B.C."/>
            <person name="Singh A."/>
            <person name="Wilkins M.J."/>
            <person name="Karaoz U."/>
            <person name="Brodie E.L."/>
            <person name="Williams K.H."/>
            <person name="Hubbard S.S."/>
            <person name="Banfield J.F."/>
        </authorList>
    </citation>
    <scope>NUCLEOTIDE SEQUENCE [LARGE SCALE GENOMIC DNA]</scope>
</reference>
<accession>A0A1G2M3W8</accession>
<evidence type="ECO:0000313" key="2">
    <source>
        <dbReference type="EMBL" id="OHA17741.1"/>
    </source>
</evidence>
<dbReference type="Proteomes" id="UP000178873">
    <property type="component" value="Unassembled WGS sequence"/>
</dbReference>
<feature type="compositionally biased region" description="Polar residues" evidence="1">
    <location>
        <begin position="105"/>
        <end position="116"/>
    </location>
</feature>
<organism evidence="2 3">
    <name type="scientific">Candidatus Taylorbacteria bacterium RIFCSPHIGHO2_01_FULL_46_22b</name>
    <dbReference type="NCBI Taxonomy" id="1802301"/>
    <lineage>
        <taxon>Bacteria</taxon>
        <taxon>Candidatus Tayloriibacteriota</taxon>
    </lineage>
</organism>
<evidence type="ECO:0000256" key="1">
    <source>
        <dbReference type="SAM" id="MobiDB-lite"/>
    </source>
</evidence>
<feature type="compositionally biased region" description="Basic and acidic residues" evidence="1">
    <location>
        <begin position="152"/>
        <end position="167"/>
    </location>
</feature>
<sequence length="352" mass="39267">MAIYKHNGSIVVLNAGRCLTNLTVNTLTIENTNLKTEGILAYREFGTPHEIRWQAATEVIGGEIGQWRLRKQNGEMIASGPTNTALEGFITGILNTLAREHPQVVTKSASSETNGSKEPALTPEPPPDTSFPKNWAGRAIPNIPTRRKYKPRTKEGHSATGKRKENCAETESDDSPPRRNPFDEATESVQAHHYSGSAARDALPKHNPPSTNHEEEVEEEVERPNKHRKSHAADEGTAPARALQYQGPKVTYQGSCVCEQVAESSSRTPFDWHALTEGKFPARCFECSCGRHWWQNWPNEVFWVEVLDEDAWILLTQYSGVLVTSMAHTPDGVYLLETLLRTGDDNYTVQRP</sequence>
<proteinExistence type="predicted"/>
<name>A0A1G2M3W8_9BACT</name>
<dbReference type="EMBL" id="MHRF01000013">
    <property type="protein sequence ID" value="OHA17741.1"/>
    <property type="molecule type" value="Genomic_DNA"/>
</dbReference>
<dbReference type="AlphaFoldDB" id="A0A1G2M3W8"/>
<protein>
    <submittedName>
        <fullName evidence="2">Uncharacterized protein</fullName>
    </submittedName>
</protein>
<comment type="caution">
    <text evidence="2">The sequence shown here is derived from an EMBL/GenBank/DDBJ whole genome shotgun (WGS) entry which is preliminary data.</text>
</comment>
<feature type="region of interest" description="Disordered" evidence="1">
    <location>
        <begin position="102"/>
        <end position="240"/>
    </location>
</feature>